<dbReference type="PANTHER" id="PTHR13405">
    <property type="entry name" value="NUCLEAR PORE COMPLEX PROTEIN NUP133"/>
    <property type="match status" value="1"/>
</dbReference>
<evidence type="ECO:0000256" key="1">
    <source>
        <dbReference type="ARBA" id="ARBA00004123"/>
    </source>
</evidence>
<evidence type="ECO:0000256" key="4">
    <source>
        <dbReference type="ARBA" id="ARBA00023242"/>
    </source>
</evidence>
<dbReference type="Gene3D" id="2.130.10.10">
    <property type="entry name" value="YVTN repeat-like/Quinoprotein amine dehydrogenase"/>
    <property type="match status" value="1"/>
</dbReference>
<dbReference type="InterPro" id="IPR037624">
    <property type="entry name" value="Nup133-like"/>
</dbReference>
<gene>
    <name evidence="7" type="primary">NUP133</name>
    <name evidence="7" type="ORF">ATY40_BA7503510</name>
</gene>
<evidence type="ECO:0000313" key="7">
    <source>
        <dbReference type="EMBL" id="ANZ76359.1"/>
    </source>
</evidence>
<keyword evidence="4" id="KW-0539">Nucleus</keyword>
<comment type="similarity">
    <text evidence="2">Belongs to the nucleoporin Nup133 family.</text>
</comment>
<dbReference type="AlphaFoldDB" id="A0A1B2JE69"/>
<comment type="subcellular location">
    <subcellularLocation>
        <location evidence="1">Nucleus</location>
    </subcellularLocation>
</comment>
<accession>A0A1B2JE69</accession>
<dbReference type="PANTHER" id="PTHR13405:SF11">
    <property type="entry name" value="NUCLEAR PORE COMPLEX PROTEIN NUP133"/>
    <property type="match status" value="1"/>
</dbReference>
<sequence length="1149" mass="132134">MSSIFTARKEFLDNQTEVSDKSPKSQGGSADVNDFQLIELTRIDQYSVSKLPSQPAFLRNYARWDDSEHVYEGTVDSQLGYGLVVSNKSVYVWNYNSKETVPVTIAFDVEQKDDIPWKAVLVDSLPRKFNERASDPGLLLFNSSTGLVKYFEEISSSPSVGILNNKIIEHQLPLSGEFITKTDYYKQIGVIVSTSKRRVFLLRLKDSAGKPFISHMEIQHQQTSFLSGLLHKQTYHSYCKLETPKIVSSKLLKGNLSTNSIVILDSEGSLSIVDCNRDSVSQLVCLNLKDRLTSSLAEVYPHVGYSFKVHDIAQLEQSSEFLILCSFHREPITDERYLMLLTIQIQKDDILINASYKINSHYSNSKETPTLYISSAKNTAFVVSGNSIILMDLFSSIDKITRLERKWEDTVNLKNEISILGTSSRNSGPSDGNTLYVLTKQSGILQICRFLPNHSDETENDNILDGMELIKSHIEQAIYYGGMQTNPLNFDSNKFRDGKDVEKAIIKVSDEILLNTSEYLPQFAPVLVDYLKKKREIMNRLCQLVATIKDVSDQVKLKVLFDNEKLTALTSFYQEVSQDSKLTELLISVIKDKYGIQPDHALNKFVLYHANDVIDVMKAVFKQCPDQIILKVFDPVALSFLNLESELKYSLFKVSRYSSEITFSHPIFLEETELLQLIDKALQNLPTSKDYHDLLFDVSRFLYYTFNDLILWNRNENQRSISETIQSTFDRKRIVNLLIYLRRHSEILEIAEQFQDFITVLDILDDQRETINSQIKCDLTPEIEKRQNALLMKFHHFFETYGFQFASTLYQYYIDNHKPKVALLGFPEFDHYLEQFFEQNSDRLGKLAWIRDLIYKDYFSAAQRLANEASENQNEPMAHKKLQLSLAKLSILSIGSSTNLLDNLMENIDINLSLINLQEILAEELSKLIISKKDISKFTQSVQPLMKKSLEESLERVLDRKSLTITSLLEVLTLIDPVTNSLEMNCYHAFKVLALLYTSNNTVPYFLKECENLVWKRLLLKEDWSKLSNTENKSESYVSELLEKSSFSRIIKRLVNHGYINTKNPAESVIKRPSAELLKSLIKEYSLNEIRVLRSGNGIVNEYDYEDDSEENKKLKALRDEYNNESAELKALVDEYEIADWVETVMFSQ</sequence>
<dbReference type="EMBL" id="CP014586">
    <property type="protein sequence ID" value="ANZ76359.1"/>
    <property type="molecule type" value="Genomic_DNA"/>
</dbReference>
<dbReference type="InterPro" id="IPR014908">
    <property type="entry name" value="Nucleoporin_Nup133/Nup155_N"/>
</dbReference>
<dbReference type="Pfam" id="PF08801">
    <property type="entry name" value="Nucleoporin_N"/>
    <property type="match status" value="1"/>
</dbReference>
<dbReference type="GO" id="GO:0017056">
    <property type="term" value="F:structural constituent of nuclear pore"/>
    <property type="evidence" value="ECO:0007669"/>
    <property type="project" value="InterPro"/>
</dbReference>
<evidence type="ECO:0000256" key="3">
    <source>
        <dbReference type="ARBA" id="ARBA00022448"/>
    </source>
</evidence>
<keyword evidence="5" id="KW-0175">Coiled coil</keyword>
<dbReference type="GO" id="GO:0016973">
    <property type="term" value="P:poly(A)+ mRNA export from nucleus"/>
    <property type="evidence" value="ECO:0007669"/>
    <property type="project" value="TreeGrafter"/>
</dbReference>
<feature type="coiled-coil region" evidence="5">
    <location>
        <begin position="1105"/>
        <end position="1139"/>
    </location>
</feature>
<dbReference type="GO" id="GO:0031080">
    <property type="term" value="C:nuclear pore outer ring"/>
    <property type="evidence" value="ECO:0007669"/>
    <property type="project" value="TreeGrafter"/>
</dbReference>
<dbReference type="Gene3D" id="1.20.58.1380">
    <property type="match status" value="1"/>
</dbReference>
<evidence type="ECO:0000256" key="2">
    <source>
        <dbReference type="ARBA" id="ARBA00005569"/>
    </source>
</evidence>
<evidence type="ECO:0000259" key="6">
    <source>
        <dbReference type="Pfam" id="PF08801"/>
    </source>
</evidence>
<dbReference type="OrthoDB" id="103454at2759"/>
<feature type="domain" description="Nucleoporin Nup133/Nup155-like N-terminal" evidence="6">
    <location>
        <begin position="44"/>
        <end position="445"/>
    </location>
</feature>
<evidence type="ECO:0000313" key="8">
    <source>
        <dbReference type="Proteomes" id="UP000094565"/>
    </source>
</evidence>
<dbReference type="Proteomes" id="UP000094565">
    <property type="component" value="Chromosome 3"/>
</dbReference>
<keyword evidence="3" id="KW-0813">Transport</keyword>
<dbReference type="GO" id="GO:0006606">
    <property type="term" value="P:protein import into nucleus"/>
    <property type="evidence" value="ECO:0007669"/>
    <property type="project" value="TreeGrafter"/>
</dbReference>
<evidence type="ECO:0000256" key="5">
    <source>
        <dbReference type="SAM" id="Coils"/>
    </source>
</evidence>
<protein>
    <submittedName>
        <fullName evidence="7">BA75_03510T0</fullName>
    </submittedName>
</protein>
<dbReference type="GO" id="GO:0000972">
    <property type="term" value="P:transcription-dependent tethering of RNA polymerase II gene DNA at nuclear periphery"/>
    <property type="evidence" value="ECO:0007669"/>
    <property type="project" value="TreeGrafter"/>
</dbReference>
<dbReference type="SUPFAM" id="SSF117289">
    <property type="entry name" value="Nucleoporin domain"/>
    <property type="match status" value="1"/>
</dbReference>
<keyword evidence="8" id="KW-1185">Reference proteome</keyword>
<name>A0A1B2JE69_PICPA</name>
<proteinExistence type="inferred from homology"/>
<dbReference type="InterPro" id="IPR015943">
    <property type="entry name" value="WD40/YVTN_repeat-like_dom_sf"/>
</dbReference>
<reference evidence="7 8" key="1">
    <citation type="submission" date="2016-02" db="EMBL/GenBank/DDBJ databases">
        <title>Comparative genomic and transcriptomic foundation for Pichia pastoris.</title>
        <authorList>
            <person name="Love K.R."/>
            <person name="Shah K.A."/>
            <person name="Whittaker C.A."/>
            <person name="Wu J."/>
            <person name="Bartlett M.C."/>
            <person name="Ma D."/>
            <person name="Leeson R.L."/>
            <person name="Priest M."/>
            <person name="Young S.K."/>
            <person name="Love J.C."/>
        </authorList>
    </citation>
    <scope>NUCLEOTIDE SEQUENCE [LARGE SCALE GENOMIC DNA]</scope>
    <source>
        <strain evidence="7 8">ATCC 28485</strain>
    </source>
</reference>
<organism evidence="7 8">
    <name type="scientific">Komagataella pastoris</name>
    <name type="common">Yeast</name>
    <name type="synonym">Pichia pastoris</name>
    <dbReference type="NCBI Taxonomy" id="4922"/>
    <lineage>
        <taxon>Eukaryota</taxon>
        <taxon>Fungi</taxon>
        <taxon>Dikarya</taxon>
        <taxon>Ascomycota</taxon>
        <taxon>Saccharomycotina</taxon>
        <taxon>Pichiomycetes</taxon>
        <taxon>Pichiales</taxon>
        <taxon>Pichiaceae</taxon>
        <taxon>Komagataella</taxon>
    </lineage>
</organism>